<protein>
    <recommendedName>
        <fullName evidence="3">Phosphoglycerate mutase</fullName>
    </recommendedName>
</protein>
<dbReference type="EMBL" id="UOEC01000052">
    <property type="protein sequence ID" value="VAV88817.1"/>
    <property type="molecule type" value="Genomic_DNA"/>
</dbReference>
<dbReference type="GO" id="GO:0043456">
    <property type="term" value="P:regulation of pentose-phosphate shunt"/>
    <property type="evidence" value="ECO:0007669"/>
    <property type="project" value="TreeGrafter"/>
</dbReference>
<sequence>MTNKIPPIYFIRHGQTDWNAARRVQGQTDIPLNETGHGQARNVAKALAALEPDPSKFQIYASPLIRTRETLTHLLTAYGIDESVVKFDDRLREVSFGEREGWTWPELNADGIEPRVDPESYFHWRPKGGESYADVAERIKDWLKEVTRPSIVVAHGGVSRIFRGILLGQTGAEYIGLKVPQTKFFKVEGGGVEWFEAR</sequence>
<dbReference type="Gene3D" id="3.40.50.1240">
    <property type="entry name" value="Phosphoglycerate mutase-like"/>
    <property type="match status" value="1"/>
</dbReference>
<dbReference type="SUPFAM" id="SSF53254">
    <property type="entry name" value="Phosphoglycerate mutase-like"/>
    <property type="match status" value="1"/>
</dbReference>
<gene>
    <name evidence="2" type="ORF">MNBD_ALPHA08-144</name>
</gene>
<dbReference type="PANTHER" id="PTHR46517">
    <property type="entry name" value="FRUCTOSE-2,6-BISPHOSPHATASE TIGAR"/>
    <property type="match status" value="1"/>
</dbReference>
<accession>A0A3B0RB97</accession>
<evidence type="ECO:0000256" key="1">
    <source>
        <dbReference type="ARBA" id="ARBA00022801"/>
    </source>
</evidence>
<dbReference type="InterPro" id="IPR013078">
    <property type="entry name" value="His_Pase_superF_clade-1"/>
</dbReference>
<dbReference type="Pfam" id="PF00300">
    <property type="entry name" value="His_Phos_1"/>
    <property type="match status" value="1"/>
</dbReference>
<evidence type="ECO:0000313" key="2">
    <source>
        <dbReference type="EMBL" id="VAV88817.1"/>
    </source>
</evidence>
<dbReference type="PIRSF" id="PIRSF000709">
    <property type="entry name" value="6PFK_2-Ptase"/>
    <property type="match status" value="1"/>
</dbReference>
<dbReference type="GO" id="GO:0005829">
    <property type="term" value="C:cytosol"/>
    <property type="evidence" value="ECO:0007669"/>
    <property type="project" value="TreeGrafter"/>
</dbReference>
<name>A0A3B0RB97_9ZZZZ</name>
<keyword evidence="1" id="KW-0378">Hydrolase</keyword>
<dbReference type="AlphaFoldDB" id="A0A3B0RB97"/>
<dbReference type="InterPro" id="IPR029033">
    <property type="entry name" value="His_PPase_superfam"/>
</dbReference>
<proteinExistence type="predicted"/>
<dbReference type="PANTHER" id="PTHR46517:SF1">
    <property type="entry name" value="FRUCTOSE-2,6-BISPHOSPHATASE TIGAR"/>
    <property type="match status" value="1"/>
</dbReference>
<dbReference type="InterPro" id="IPR051695">
    <property type="entry name" value="Phosphoglycerate_Mutase"/>
</dbReference>
<dbReference type="CDD" id="cd07067">
    <property type="entry name" value="HP_PGM_like"/>
    <property type="match status" value="1"/>
</dbReference>
<reference evidence="2" key="1">
    <citation type="submission" date="2018-06" db="EMBL/GenBank/DDBJ databases">
        <authorList>
            <person name="Zhirakovskaya E."/>
        </authorList>
    </citation>
    <scope>NUCLEOTIDE SEQUENCE</scope>
</reference>
<organism evidence="2">
    <name type="scientific">hydrothermal vent metagenome</name>
    <dbReference type="NCBI Taxonomy" id="652676"/>
    <lineage>
        <taxon>unclassified sequences</taxon>
        <taxon>metagenomes</taxon>
        <taxon>ecological metagenomes</taxon>
    </lineage>
</organism>
<evidence type="ECO:0008006" key="3">
    <source>
        <dbReference type="Google" id="ProtNLM"/>
    </source>
</evidence>
<dbReference type="GO" id="GO:0045820">
    <property type="term" value="P:negative regulation of glycolytic process"/>
    <property type="evidence" value="ECO:0007669"/>
    <property type="project" value="TreeGrafter"/>
</dbReference>
<dbReference type="SMART" id="SM00855">
    <property type="entry name" value="PGAM"/>
    <property type="match status" value="1"/>
</dbReference>
<dbReference type="GO" id="GO:0004331">
    <property type="term" value="F:fructose-2,6-bisphosphate 2-phosphatase activity"/>
    <property type="evidence" value="ECO:0007669"/>
    <property type="project" value="TreeGrafter"/>
</dbReference>